<dbReference type="Proteomes" id="UP001151760">
    <property type="component" value="Unassembled WGS sequence"/>
</dbReference>
<evidence type="ECO:0000313" key="3">
    <source>
        <dbReference type="EMBL" id="GJT28405.1"/>
    </source>
</evidence>
<evidence type="ECO:0000259" key="2">
    <source>
        <dbReference type="Pfam" id="PF24626"/>
    </source>
</evidence>
<dbReference type="EMBL" id="BQNB010014457">
    <property type="protein sequence ID" value="GJT28405.1"/>
    <property type="molecule type" value="Genomic_DNA"/>
</dbReference>
<dbReference type="Pfam" id="PF24626">
    <property type="entry name" value="SH3_Tf2-1"/>
    <property type="match status" value="1"/>
</dbReference>
<keyword evidence="3" id="KW-0808">Transferase</keyword>
<accession>A0ABQ5CNY9</accession>
<dbReference type="PANTHER" id="PTHR46148">
    <property type="entry name" value="CHROMO DOMAIN-CONTAINING PROTEIN"/>
    <property type="match status" value="1"/>
</dbReference>
<dbReference type="PANTHER" id="PTHR46148:SF59">
    <property type="entry name" value="NUCLEOTIDYLTRANSFERASE, RIBONUCLEASE H"/>
    <property type="match status" value="1"/>
</dbReference>
<name>A0ABQ5CNY9_9ASTR</name>
<gene>
    <name evidence="3" type="ORF">Tco_0908680</name>
</gene>
<organism evidence="3 4">
    <name type="scientific">Tanacetum coccineum</name>
    <dbReference type="NCBI Taxonomy" id="301880"/>
    <lineage>
        <taxon>Eukaryota</taxon>
        <taxon>Viridiplantae</taxon>
        <taxon>Streptophyta</taxon>
        <taxon>Embryophyta</taxon>
        <taxon>Tracheophyta</taxon>
        <taxon>Spermatophyta</taxon>
        <taxon>Magnoliopsida</taxon>
        <taxon>eudicotyledons</taxon>
        <taxon>Gunneridae</taxon>
        <taxon>Pentapetalae</taxon>
        <taxon>asterids</taxon>
        <taxon>campanulids</taxon>
        <taxon>Asterales</taxon>
        <taxon>Asteraceae</taxon>
        <taxon>Asteroideae</taxon>
        <taxon>Anthemideae</taxon>
        <taxon>Anthemidinae</taxon>
        <taxon>Tanacetum</taxon>
    </lineage>
</organism>
<keyword evidence="3" id="KW-0695">RNA-directed DNA polymerase</keyword>
<dbReference type="InterPro" id="IPR012337">
    <property type="entry name" value="RNaseH-like_sf"/>
</dbReference>
<protein>
    <submittedName>
        <fullName evidence="3">Reverse transcriptase domain-containing protein</fullName>
    </submittedName>
</protein>
<keyword evidence="4" id="KW-1185">Reference proteome</keyword>
<feature type="region of interest" description="Disordered" evidence="1">
    <location>
        <begin position="78"/>
        <end position="103"/>
    </location>
</feature>
<reference evidence="3" key="2">
    <citation type="submission" date="2022-01" db="EMBL/GenBank/DDBJ databases">
        <authorList>
            <person name="Yamashiro T."/>
            <person name="Shiraishi A."/>
            <person name="Satake H."/>
            <person name="Nakayama K."/>
        </authorList>
    </citation>
    <scope>NUCLEOTIDE SEQUENCE</scope>
</reference>
<proteinExistence type="predicted"/>
<dbReference type="Gene3D" id="3.30.420.10">
    <property type="entry name" value="Ribonuclease H-like superfamily/Ribonuclease H"/>
    <property type="match status" value="1"/>
</dbReference>
<comment type="caution">
    <text evidence="3">The sequence shown here is derived from an EMBL/GenBank/DDBJ whole genome shotgun (WGS) entry which is preliminary data.</text>
</comment>
<sequence>MDFISKLPRTSSGYDTIWVIVDRLIRSAHFLPMRENNPVDKLTRLYMKEVVTRHGIPVSIICDRDGRFTSNFRRCSAHRSRNHSRNHRENCSNQKQNSSCRDRQKSYAYVRRKPLEFHVRDRVMLKVSPWKGVICFGKRGKLNPRYIGPFKVLAKVGTIVYILELPQQLSRVHSTFHVSNLKKCLSDEPFAIPLDEIHINNKLHFVEEPVEIMDREVKRL</sequence>
<evidence type="ECO:0000256" key="1">
    <source>
        <dbReference type="SAM" id="MobiDB-lite"/>
    </source>
</evidence>
<evidence type="ECO:0000313" key="4">
    <source>
        <dbReference type="Proteomes" id="UP001151760"/>
    </source>
</evidence>
<dbReference type="InterPro" id="IPR036397">
    <property type="entry name" value="RNaseH_sf"/>
</dbReference>
<feature type="domain" description="Tf2-1-like SH3-like" evidence="2">
    <location>
        <begin position="121"/>
        <end position="184"/>
    </location>
</feature>
<dbReference type="GO" id="GO:0003964">
    <property type="term" value="F:RNA-directed DNA polymerase activity"/>
    <property type="evidence" value="ECO:0007669"/>
    <property type="project" value="UniProtKB-KW"/>
</dbReference>
<dbReference type="InterPro" id="IPR056924">
    <property type="entry name" value="SH3_Tf2-1"/>
</dbReference>
<reference evidence="3" key="1">
    <citation type="journal article" date="2022" name="Int. J. Mol. Sci.">
        <title>Draft Genome of Tanacetum Coccineum: Genomic Comparison of Closely Related Tanacetum-Family Plants.</title>
        <authorList>
            <person name="Yamashiro T."/>
            <person name="Shiraishi A."/>
            <person name="Nakayama K."/>
            <person name="Satake H."/>
        </authorList>
    </citation>
    <scope>NUCLEOTIDE SEQUENCE</scope>
</reference>
<keyword evidence="3" id="KW-0548">Nucleotidyltransferase</keyword>
<dbReference type="SUPFAM" id="SSF53098">
    <property type="entry name" value="Ribonuclease H-like"/>
    <property type="match status" value="1"/>
</dbReference>